<evidence type="ECO:0000313" key="4">
    <source>
        <dbReference type="Proteomes" id="UP001154312"/>
    </source>
</evidence>
<feature type="domain" description="Transposase IS116/IS110/IS902 C-terminal" evidence="2">
    <location>
        <begin position="255"/>
        <end position="338"/>
    </location>
</feature>
<evidence type="ECO:0000259" key="2">
    <source>
        <dbReference type="Pfam" id="PF02371"/>
    </source>
</evidence>
<dbReference type="GO" id="GO:0006313">
    <property type="term" value="P:DNA transposition"/>
    <property type="evidence" value="ECO:0007669"/>
    <property type="project" value="InterPro"/>
</dbReference>
<dbReference type="InterPro" id="IPR047650">
    <property type="entry name" value="Transpos_IS110"/>
</dbReference>
<dbReference type="Pfam" id="PF01548">
    <property type="entry name" value="DEDD_Tnp_IS110"/>
    <property type="match status" value="1"/>
</dbReference>
<dbReference type="AlphaFoldDB" id="A0A9X4JWL6"/>
<comment type="caution">
    <text evidence="3">The sequence shown here is derived from an EMBL/GenBank/DDBJ whole genome shotgun (WGS) entry which is preliminary data.</text>
</comment>
<dbReference type="NCBIfam" id="NF033542">
    <property type="entry name" value="transpos_IS110"/>
    <property type="match status" value="1"/>
</dbReference>
<evidence type="ECO:0000259" key="1">
    <source>
        <dbReference type="Pfam" id="PF01548"/>
    </source>
</evidence>
<keyword evidence="4" id="KW-1185">Reference proteome</keyword>
<dbReference type="InterPro" id="IPR002525">
    <property type="entry name" value="Transp_IS110-like_N"/>
</dbReference>
<accession>A0A9X4JWL6</accession>
<dbReference type="EMBL" id="JAKOAV010000036">
    <property type="protein sequence ID" value="MDF9409627.1"/>
    <property type="molecule type" value="Genomic_DNA"/>
</dbReference>
<dbReference type="RefSeq" id="WP_277445117.1">
    <property type="nucleotide sequence ID" value="NZ_JAKOAV010000036.1"/>
</dbReference>
<reference evidence="3" key="1">
    <citation type="submission" date="2022-02" db="EMBL/GenBank/DDBJ databases">
        <authorList>
            <person name="Leng L."/>
        </authorList>
    </citation>
    <scope>NUCLEOTIDE SEQUENCE</scope>
    <source>
        <strain evidence="3">JI</strain>
    </source>
</reference>
<dbReference type="Proteomes" id="UP001154312">
    <property type="component" value="Unassembled WGS sequence"/>
</dbReference>
<proteinExistence type="predicted"/>
<dbReference type="GO" id="GO:0003677">
    <property type="term" value="F:DNA binding"/>
    <property type="evidence" value="ECO:0007669"/>
    <property type="project" value="InterPro"/>
</dbReference>
<feature type="domain" description="Transposase IS110-like N-terminal" evidence="1">
    <location>
        <begin position="10"/>
        <end position="155"/>
    </location>
</feature>
<dbReference type="GO" id="GO:0004803">
    <property type="term" value="F:transposase activity"/>
    <property type="evidence" value="ECO:0007669"/>
    <property type="project" value="InterPro"/>
</dbReference>
<gene>
    <name evidence="3" type="ORF">L7E55_14925</name>
</gene>
<dbReference type="PANTHER" id="PTHR33055:SF13">
    <property type="entry name" value="TRANSPOSASE"/>
    <property type="match status" value="1"/>
</dbReference>
<evidence type="ECO:0000313" key="3">
    <source>
        <dbReference type="EMBL" id="MDF9409627.1"/>
    </source>
</evidence>
<name>A0A9X4JWL6_9FIRM</name>
<dbReference type="PANTHER" id="PTHR33055">
    <property type="entry name" value="TRANSPOSASE FOR INSERTION SEQUENCE ELEMENT IS1111A"/>
    <property type="match status" value="1"/>
</dbReference>
<dbReference type="InterPro" id="IPR003346">
    <property type="entry name" value="Transposase_20"/>
</dbReference>
<sequence>MLKIVYPICCGIDVHKTFVVATIATTNRENITTYQTKRFSTFTKDLRALALWLSNNECVHVCMESTGKYWIPVYNILEPSCRITLAHPKYVKAIRGKKTDKKDSVWIADLHKHGLVPGSFIPPADIREIRDLLRYRSKLVSFASSEKNRVQNSLTVSNIMLSNVVSDTFGKSASAILSHLLKHPDDQDFDFRPLLHGSMLKKQDDIALAVDGTISEVQAGKISMCLSHMDVIKSYIAQIEATTIRLTASYSSAIKIIQSVPGISLFSALAILSEIGADMSAFYSAKHLCSWAGLAPSNDQSAGKKKSVRISRAGVYIKPLLVQCANAAIKDKDFPHYRIRYEAIKHRRGHKRAIIAIARIMLTAIYHMLSNGELFNPALYEKAQCKPGFVASSEQHAVKLLQRLGYSVVKIAESA</sequence>
<protein>
    <submittedName>
        <fullName evidence="3">IS110 family transposase</fullName>
    </submittedName>
</protein>
<organism evidence="3 4">
    <name type="scientific">Pelotomaculum isophthalicicum JI</name>
    <dbReference type="NCBI Taxonomy" id="947010"/>
    <lineage>
        <taxon>Bacteria</taxon>
        <taxon>Bacillati</taxon>
        <taxon>Bacillota</taxon>
        <taxon>Clostridia</taxon>
        <taxon>Eubacteriales</taxon>
        <taxon>Desulfotomaculaceae</taxon>
        <taxon>Pelotomaculum</taxon>
    </lineage>
</organism>
<dbReference type="Pfam" id="PF02371">
    <property type="entry name" value="Transposase_20"/>
    <property type="match status" value="1"/>
</dbReference>